<name>A0AAJ4SI74_MAMSC</name>
<feature type="domain" description="MucBP" evidence="5">
    <location>
        <begin position="497"/>
        <end position="569"/>
    </location>
</feature>
<feature type="compositionally biased region" description="Basic and acidic residues" evidence="3">
    <location>
        <begin position="58"/>
        <end position="68"/>
    </location>
</feature>
<dbReference type="NCBIfam" id="TIGR01168">
    <property type="entry name" value="YSIRK_signal"/>
    <property type="match status" value="1"/>
</dbReference>
<organism evidence="6 7">
    <name type="scientific">Mammaliicoccus sciuri</name>
    <name type="common">Staphylococcus sciuri</name>
    <dbReference type="NCBI Taxonomy" id="1296"/>
    <lineage>
        <taxon>Bacteria</taxon>
        <taxon>Bacillati</taxon>
        <taxon>Bacillota</taxon>
        <taxon>Bacilli</taxon>
        <taxon>Bacillales</taxon>
        <taxon>Staphylococcaceae</taxon>
        <taxon>Mammaliicoccus</taxon>
    </lineage>
</organism>
<evidence type="ECO:0000256" key="1">
    <source>
        <dbReference type="ARBA" id="ARBA00022729"/>
    </source>
</evidence>
<keyword evidence="2" id="KW-0677">Repeat</keyword>
<dbReference type="Gene3D" id="2.60.120.200">
    <property type="match status" value="1"/>
</dbReference>
<dbReference type="InterPro" id="IPR056573">
    <property type="entry name" value="Lectin_L-type_dom"/>
</dbReference>
<proteinExistence type="predicted"/>
<dbReference type="Pfam" id="PF04650">
    <property type="entry name" value="YSIRK_signal"/>
    <property type="match status" value="1"/>
</dbReference>
<feature type="compositionally biased region" description="Basic and acidic residues" evidence="3">
    <location>
        <begin position="186"/>
        <end position="213"/>
    </location>
</feature>
<dbReference type="Pfam" id="PF06458">
    <property type="entry name" value="MucBP"/>
    <property type="match status" value="6"/>
</dbReference>
<evidence type="ECO:0000259" key="5">
    <source>
        <dbReference type="Pfam" id="PF06458"/>
    </source>
</evidence>
<evidence type="ECO:0000313" key="7">
    <source>
        <dbReference type="Proteomes" id="UP000274792"/>
    </source>
</evidence>
<sequence length="926" mass="103254">MGKRKMRKIKRDLKFSIRKFKVGIGSVAIGAIFLISSNGEVEAAKLTNESQTTIKGTEQQESKQEEVTGTKQGNEQTIQDTEQVETKEVPEVQESEVQESEVQEPVAEESQETEESQQVETAATKEIETTDVNEKQEAPKEQEPKETLNEETEVSEPKGTETKETITDTKQGTEQQNSSQVSNKQEVQEPKQKQSETTVSKEQKVSETTKPTKSETNTQVSNTTQPEVTETKTTKKVASVKANTQSMKVANVAATNADKSNTSTVTKDNFTDYFKLNGDAKYDKNTGIVTLTTDEPSKKGSFSLNSKIDMSQSFKLKGKVNLGNKNAANKGADGIGIVFHPNSINDIGSYGGGLGIGGLPKAFGFKLDTWYNGSGEATFVPDPAAFGENRTKTMGAFVSTDENNMAVTDKDTMQFVGGPIQNMFTDILVEYDGKTKIMKITYTDTQNKSYDFIKDMTEYIDPNQSYTLALSGSTGAYTNRQEFQITEFTYVARGVANVKYVDKDTGKEIAPAIEYEGDIKGKATIDNKKNALYNQGYDFVNVTASYETQFDRQTDTVTFTTSGQNIVYYFVKANGQVISKYVDENGNKIQEPTTLNGKVGENYSSTHPSEIEGYDYLRTEGTPEGKYSRDNQTVTYVYQKADGHVTVRYVDENGNKIQEPTTLKGKVGEDYSSTHPERINEYNYLETEGNPEGKYSRDNQTVTYVYKKADGHVTVRYVDENGNKIQEPTTLNGKVGEDYSSTYPTQINEYNYLETEGTPEGKYSRDNQTVTYVYKKADGHVTVRYVDENGNKIQEPTTLKGKVGEDYSSTHPEQINEYNYLETEGNPTGEYSRDNQTVTYVYQKADGHVTVRYVDENGNPVQPDTVLNGKVGEDYSSTHPTQINEYNYLETEGTPEGKYSRDNQTVTYVYQKADGHVTVRYVDENG</sequence>
<feature type="domain" description="MucBP" evidence="5">
    <location>
        <begin position="645"/>
        <end position="707"/>
    </location>
</feature>
<dbReference type="SUPFAM" id="SSF49899">
    <property type="entry name" value="Concanavalin A-like lectins/glucanases"/>
    <property type="match status" value="1"/>
</dbReference>
<feature type="compositionally biased region" description="Polar residues" evidence="3">
    <location>
        <begin position="69"/>
        <end position="81"/>
    </location>
</feature>
<accession>A0AAJ4SI74</accession>
<dbReference type="Gene3D" id="3.10.20.320">
    <property type="entry name" value="Putative peptidoglycan bound protein (lpxtg motif)"/>
    <property type="match status" value="6"/>
</dbReference>
<dbReference type="InterPro" id="IPR009459">
    <property type="entry name" value="MucBP_dom"/>
</dbReference>
<evidence type="ECO:0000256" key="2">
    <source>
        <dbReference type="ARBA" id="ARBA00022737"/>
    </source>
</evidence>
<dbReference type="InterPro" id="IPR013320">
    <property type="entry name" value="ConA-like_dom_sf"/>
</dbReference>
<feature type="domain" description="MucBP" evidence="5">
    <location>
        <begin position="713"/>
        <end position="775"/>
    </location>
</feature>
<dbReference type="Pfam" id="PF18483">
    <property type="entry name" value="Lectin_L-type_dom"/>
    <property type="match status" value="1"/>
</dbReference>
<dbReference type="Proteomes" id="UP000274792">
    <property type="component" value="Unassembled WGS sequence"/>
</dbReference>
<dbReference type="AlphaFoldDB" id="A0AAJ4SI74"/>
<feature type="non-terminal residue" evidence="6">
    <location>
        <position position="926"/>
    </location>
</feature>
<feature type="compositionally biased region" description="Basic and acidic residues" evidence="3">
    <location>
        <begin position="155"/>
        <end position="167"/>
    </location>
</feature>
<comment type="caution">
    <text evidence="6">The sequence shown here is derived from an EMBL/GenBank/DDBJ whole genome shotgun (WGS) entry which is preliminary data.</text>
</comment>
<evidence type="ECO:0000259" key="4">
    <source>
        <dbReference type="Pfam" id="PF04650"/>
    </source>
</evidence>
<feature type="compositionally biased region" description="Basic and acidic residues" evidence="3">
    <location>
        <begin position="123"/>
        <end position="148"/>
    </location>
</feature>
<gene>
    <name evidence="6" type="ORF">CD117_06335</name>
</gene>
<dbReference type="EMBL" id="RXWV01000030">
    <property type="protein sequence ID" value="RTX73262.1"/>
    <property type="molecule type" value="Genomic_DNA"/>
</dbReference>
<dbReference type="CDD" id="cd01951">
    <property type="entry name" value="lectin_L-type"/>
    <property type="match status" value="1"/>
</dbReference>
<evidence type="ECO:0000256" key="3">
    <source>
        <dbReference type="SAM" id="MobiDB-lite"/>
    </source>
</evidence>
<feature type="domain" description="YSIRK Gram-positive signal peptide" evidence="4">
    <location>
        <begin position="13"/>
        <end position="33"/>
    </location>
</feature>
<keyword evidence="1" id="KW-0732">Signal</keyword>
<dbReference type="InterPro" id="IPR005877">
    <property type="entry name" value="YSIRK_signal_dom"/>
</dbReference>
<feature type="compositionally biased region" description="Acidic residues" evidence="3">
    <location>
        <begin position="91"/>
        <end position="117"/>
    </location>
</feature>
<protein>
    <submittedName>
        <fullName evidence="6">YSIRK-type signal peptide-containing protein</fullName>
    </submittedName>
</protein>
<feature type="domain" description="MucBP" evidence="5">
    <location>
        <begin position="577"/>
        <end position="639"/>
    </location>
</feature>
<feature type="compositionally biased region" description="Polar residues" evidence="3">
    <location>
        <begin position="168"/>
        <end position="185"/>
    </location>
</feature>
<feature type="compositionally biased region" description="Polar residues" evidence="3">
    <location>
        <begin position="48"/>
        <end position="57"/>
    </location>
</feature>
<feature type="region of interest" description="Disordered" evidence="3">
    <location>
        <begin position="48"/>
        <end position="242"/>
    </location>
</feature>
<feature type="domain" description="MucBP" evidence="5">
    <location>
        <begin position="781"/>
        <end position="843"/>
    </location>
</feature>
<feature type="domain" description="MucBP" evidence="5">
    <location>
        <begin position="849"/>
        <end position="911"/>
    </location>
</feature>
<evidence type="ECO:0000313" key="6">
    <source>
        <dbReference type="EMBL" id="RTX73262.1"/>
    </source>
</evidence>
<reference evidence="6 7" key="1">
    <citation type="submission" date="2018-10" db="EMBL/GenBank/DDBJ databases">
        <title>A collection Staphylococci species genome sequencing.</title>
        <authorList>
            <person name="Cole K."/>
        </authorList>
    </citation>
    <scope>NUCLEOTIDE SEQUENCE [LARGE SCALE GENOMIC DNA]</scope>
    <source>
        <strain evidence="7">NCTC 12218</strain>
    </source>
</reference>